<comment type="caution">
    <text evidence="2">The sequence shown here is derived from an EMBL/GenBank/DDBJ whole genome shotgun (WGS) entry which is preliminary data.</text>
</comment>
<gene>
    <name evidence="2" type="ORF">K0M31_005669</name>
</gene>
<evidence type="ECO:0000313" key="2">
    <source>
        <dbReference type="EMBL" id="KAK1125296.1"/>
    </source>
</evidence>
<proteinExistence type="predicted"/>
<dbReference type="Proteomes" id="UP001177670">
    <property type="component" value="Unassembled WGS sequence"/>
</dbReference>
<evidence type="ECO:0000256" key="1">
    <source>
        <dbReference type="SAM" id="MobiDB-lite"/>
    </source>
</evidence>
<reference evidence="2" key="1">
    <citation type="submission" date="2021-10" db="EMBL/GenBank/DDBJ databases">
        <title>Melipona bicolor Genome sequencing and assembly.</title>
        <authorList>
            <person name="Araujo N.S."/>
            <person name="Arias M.C."/>
        </authorList>
    </citation>
    <scope>NUCLEOTIDE SEQUENCE</scope>
    <source>
        <strain evidence="2">USP_2M_L1-L4_2017</strain>
        <tissue evidence="2">Whole body</tissue>
    </source>
</reference>
<sequence length="72" mass="8030">MEKEQPDSLATVAVVSEKMPHPPHSNYAPSEVYSSAEPPPVSLQFPLYIENINRNLCFRGRLPSETVSFVSI</sequence>
<dbReference type="EMBL" id="JAHYIQ010000016">
    <property type="protein sequence ID" value="KAK1125296.1"/>
    <property type="molecule type" value="Genomic_DNA"/>
</dbReference>
<dbReference type="AlphaFoldDB" id="A0AA40KM88"/>
<organism evidence="2 3">
    <name type="scientific">Melipona bicolor</name>
    <dbReference type="NCBI Taxonomy" id="60889"/>
    <lineage>
        <taxon>Eukaryota</taxon>
        <taxon>Metazoa</taxon>
        <taxon>Ecdysozoa</taxon>
        <taxon>Arthropoda</taxon>
        <taxon>Hexapoda</taxon>
        <taxon>Insecta</taxon>
        <taxon>Pterygota</taxon>
        <taxon>Neoptera</taxon>
        <taxon>Endopterygota</taxon>
        <taxon>Hymenoptera</taxon>
        <taxon>Apocrita</taxon>
        <taxon>Aculeata</taxon>
        <taxon>Apoidea</taxon>
        <taxon>Anthophila</taxon>
        <taxon>Apidae</taxon>
        <taxon>Melipona</taxon>
    </lineage>
</organism>
<protein>
    <submittedName>
        <fullName evidence="2">Uncharacterized protein</fullName>
    </submittedName>
</protein>
<feature type="region of interest" description="Disordered" evidence="1">
    <location>
        <begin position="1"/>
        <end position="33"/>
    </location>
</feature>
<evidence type="ECO:0000313" key="3">
    <source>
        <dbReference type="Proteomes" id="UP001177670"/>
    </source>
</evidence>
<keyword evidence="3" id="KW-1185">Reference proteome</keyword>
<name>A0AA40KM88_9HYME</name>
<accession>A0AA40KM88</accession>